<dbReference type="Proteomes" id="UP000191901">
    <property type="component" value="Chromosome"/>
</dbReference>
<dbReference type="SUPFAM" id="SSF55781">
    <property type="entry name" value="GAF domain-like"/>
    <property type="match status" value="1"/>
</dbReference>
<dbReference type="PANTHER" id="PTHR45138">
    <property type="entry name" value="REGULATORY COMPONENTS OF SENSORY TRANSDUCTION SYSTEM"/>
    <property type="match status" value="1"/>
</dbReference>
<dbReference type="SMART" id="SM00065">
    <property type="entry name" value="GAF"/>
    <property type="match status" value="1"/>
</dbReference>
<dbReference type="InterPro" id="IPR003018">
    <property type="entry name" value="GAF"/>
</dbReference>
<dbReference type="Gene3D" id="3.30.70.270">
    <property type="match status" value="1"/>
</dbReference>
<dbReference type="GO" id="GO:1902201">
    <property type="term" value="P:negative regulation of bacterial-type flagellum-dependent cell motility"/>
    <property type="evidence" value="ECO:0007669"/>
    <property type="project" value="TreeGrafter"/>
</dbReference>
<proteinExistence type="predicted"/>
<dbReference type="InterPro" id="IPR043128">
    <property type="entry name" value="Rev_trsase/Diguanyl_cyclase"/>
</dbReference>
<dbReference type="RefSeq" id="WP_080805493.1">
    <property type="nucleotide sequence ID" value="NZ_CP021983.2"/>
</dbReference>
<reference evidence="2 3" key="1">
    <citation type="journal article" date="2016" name="Biochim. Biophys. Acta">
        <title>Characterization of red-shifted phycobilisomes isolated from the chlorophyll f-containing cyanobacterium Halomicronema hongdechloris.</title>
        <authorList>
            <person name="Li Y."/>
            <person name="Lin Y."/>
            <person name="Garvey C.J."/>
            <person name="Birch D."/>
            <person name="Corkery R.W."/>
            <person name="Loughlin P.C."/>
            <person name="Scheer H."/>
            <person name="Willows R.D."/>
            <person name="Chen M."/>
        </authorList>
    </citation>
    <scope>NUCLEOTIDE SEQUENCE [LARGE SCALE GENOMIC DNA]</scope>
    <source>
        <strain evidence="2 3">C2206</strain>
    </source>
</reference>
<dbReference type="InterPro" id="IPR050469">
    <property type="entry name" value="Diguanylate_Cyclase"/>
</dbReference>
<dbReference type="GO" id="GO:0043709">
    <property type="term" value="P:cell adhesion involved in single-species biofilm formation"/>
    <property type="evidence" value="ECO:0007669"/>
    <property type="project" value="TreeGrafter"/>
</dbReference>
<evidence type="ECO:0000313" key="2">
    <source>
        <dbReference type="EMBL" id="ASC73789.1"/>
    </source>
</evidence>
<dbReference type="SMART" id="SM00267">
    <property type="entry name" value="GGDEF"/>
    <property type="match status" value="1"/>
</dbReference>
<dbReference type="CDD" id="cd01949">
    <property type="entry name" value="GGDEF"/>
    <property type="match status" value="1"/>
</dbReference>
<feature type="domain" description="GGDEF" evidence="1">
    <location>
        <begin position="205"/>
        <end position="327"/>
    </location>
</feature>
<name>A0A1Z3HU15_9CYAN</name>
<dbReference type="OrthoDB" id="9812358at2"/>
<protein>
    <submittedName>
        <fullName evidence="2">Sensor domain-containing diguanylate cyclase</fullName>
    </submittedName>
</protein>
<dbReference type="Pfam" id="PF01590">
    <property type="entry name" value="GAF"/>
    <property type="match status" value="1"/>
</dbReference>
<dbReference type="Pfam" id="PF00990">
    <property type="entry name" value="GGDEF"/>
    <property type="match status" value="1"/>
</dbReference>
<accession>A0A1Z3HU15</accession>
<dbReference type="Gene3D" id="3.30.450.40">
    <property type="match status" value="1"/>
</dbReference>
<dbReference type="GO" id="GO:0052621">
    <property type="term" value="F:diguanylate cyclase activity"/>
    <property type="evidence" value="ECO:0007669"/>
    <property type="project" value="TreeGrafter"/>
</dbReference>
<dbReference type="AlphaFoldDB" id="A0A1Z3HU15"/>
<gene>
    <name evidence="2" type="ORF">XM38_047610</name>
</gene>
<dbReference type="InterPro" id="IPR000160">
    <property type="entry name" value="GGDEF_dom"/>
</dbReference>
<dbReference type="KEGG" id="hhg:XM38_047610"/>
<sequence length="346" mass="38601">MTTTSPTPLSAALTPFQNLAEATHQTLALLHNRLGFQLWMVTRTEGNDWIVLVSNDHGYGVEPGQVFRWCDSFCSRMVQGFGPNIAPDSRAVAAYLEAPIGQQVEIQAYIGMPLLRPDGHLFGTLCAIDPQPQPDRLHHELPFLQLQARFLSTLIEQDLQAQEMVRRLEHAQLQAHTDSMTGLYNRRGWDLLMATEEERCRRYGSPATIFVLDLDWLKQINDTLGHQAGDQVIMAAANHLRQTVRASDVVARLGGDEFAILAVEMAASDAESFAQRILDSIEAGGIQMSLGWASRDPRHSLQTTIATADERMYRIKQLRQRAASHLPTFCSYPASRSLRDPMPGSV</sequence>
<dbReference type="InterPro" id="IPR029016">
    <property type="entry name" value="GAF-like_dom_sf"/>
</dbReference>
<keyword evidence="3" id="KW-1185">Reference proteome</keyword>
<dbReference type="PROSITE" id="PS50887">
    <property type="entry name" value="GGDEF"/>
    <property type="match status" value="1"/>
</dbReference>
<evidence type="ECO:0000313" key="3">
    <source>
        <dbReference type="Proteomes" id="UP000191901"/>
    </source>
</evidence>
<dbReference type="SUPFAM" id="SSF55073">
    <property type="entry name" value="Nucleotide cyclase"/>
    <property type="match status" value="1"/>
</dbReference>
<dbReference type="NCBIfam" id="TIGR00254">
    <property type="entry name" value="GGDEF"/>
    <property type="match status" value="1"/>
</dbReference>
<dbReference type="InterPro" id="IPR029787">
    <property type="entry name" value="Nucleotide_cyclase"/>
</dbReference>
<dbReference type="GO" id="GO:0005886">
    <property type="term" value="C:plasma membrane"/>
    <property type="evidence" value="ECO:0007669"/>
    <property type="project" value="TreeGrafter"/>
</dbReference>
<dbReference type="EMBL" id="CP021983">
    <property type="protein sequence ID" value="ASC73789.1"/>
    <property type="molecule type" value="Genomic_DNA"/>
</dbReference>
<organism evidence="2 3">
    <name type="scientific">Halomicronema hongdechloris C2206</name>
    <dbReference type="NCBI Taxonomy" id="1641165"/>
    <lineage>
        <taxon>Bacteria</taxon>
        <taxon>Bacillati</taxon>
        <taxon>Cyanobacteriota</taxon>
        <taxon>Cyanophyceae</taxon>
        <taxon>Nodosilineales</taxon>
        <taxon>Nodosilineaceae</taxon>
        <taxon>Halomicronema</taxon>
    </lineage>
</organism>
<evidence type="ECO:0000259" key="1">
    <source>
        <dbReference type="PROSITE" id="PS50887"/>
    </source>
</evidence>
<dbReference type="PANTHER" id="PTHR45138:SF24">
    <property type="entry name" value="DIGUANYLATE CYCLASE DGCC-RELATED"/>
    <property type="match status" value="1"/>
</dbReference>